<dbReference type="SUPFAM" id="SSF50249">
    <property type="entry name" value="Nucleic acid-binding proteins"/>
    <property type="match status" value="1"/>
</dbReference>
<evidence type="ECO:0000259" key="4">
    <source>
        <dbReference type="PROSITE" id="PS50126"/>
    </source>
</evidence>
<gene>
    <name evidence="5" type="ORF">K9W45_08010</name>
</gene>
<dbReference type="PANTHER" id="PTHR10602">
    <property type="entry name" value="EUKARYOTIC TRANSLATION INITIATION FACTOR 2 SUBUNIT 1"/>
    <property type="match status" value="1"/>
</dbReference>
<dbReference type="Pfam" id="PF00575">
    <property type="entry name" value="S1"/>
    <property type="match status" value="1"/>
</dbReference>
<dbReference type="InterPro" id="IPR024055">
    <property type="entry name" value="TIF2_asu_C"/>
</dbReference>
<dbReference type="EMBL" id="CP084166">
    <property type="protein sequence ID" value="UJG39801.1"/>
    <property type="molecule type" value="Genomic_DNA"/>
</dbReference>
<dbReference type="Gene3D" id="1.10.150.190">
    <property type="entry name" value="Translation initiation factor 2, subunit 1, domain 2"/>
    <property type="match status" value="1"/>
</dbReference>
<feature type="domain" description="S1 motif" evidence="4">
    <location>
        <begin position="10"/>
        <end position="79"/>
    </location>
</feature>
<dbReference type="SUPFAM" id="SSF116742">
    <property type="entry name" value="eIF2alpha middle domain-like"/>
    <property type="match status" value="1"/>
</dbReference>
<dbReference type="SUPFAM" id="SSF110993">
    <property type="entry name" value="eIF-2-alpha, C-terminal domain"/>
    <property type="match status" value="1"/>
</dbReference>
<dbReference type="Gene3D" id="2.40.50.140">
    <property type="entry name" value="Nucleic acid-binding proteins"/>
    <property type="match status" value="1"/>
</dbReference>
<keyword evidence="2 5" id="KW-0396">Initiation factor</keyword>
<dbReference type="CDD" id="cd04452">
    <property type="entry name" value="S1_IF2_alpha"/>
    <property type="match status" value="1"/>
</dbReference>
<dbReference type="GO" id="GO:0043022">
    <property type="term" value="F:ribosome binding"/>
    <property type="evidence" value="ECO:0007669"/>
    <property type="project" value="TreeGrafter"/>
</dbReference>
<dbReference type="Gene3D" id="3.30.70.1130">
    <property type="entry name" value="EIF_2_alpha"/>
    <property type="match status" value="1"/>
</dbReference>
<dbReference type="InterPro" id="IPR024054">
    <property type="entry name" value="TIF2_asu_middle_sf"/>
</dbReference>
<dbReference type="Pfam" id="PF07541">
    <property type="entry name" value="EIF_2_alpha"/>
    <property type="match status" value="1"/>
</dbReference>
<dbReference type="InterPro" id="IPR011488">
    <property type="entry name" value="TIF_2_asu"/>
</dbReference>
<dbReference type="Proteomes" id="UP001201020">
    <property type="component" value="Chromosome"/>
</dbReference>
<evidence type="ECO:0000256" key="2">
    <source>
        <dbReference type="ARBA" id="ARBA00022540"/>
    </source>
</evidence>
<reference evidence="5" key="1">
    <citation type="journal article" date="2022" name="Nat. Microbiol.">
        <title>Unique mobile elements and scalable gene flow at the prokaryote-eukaryote boundary revealed by circularized Asgard archaea genomes.</title>
        <authorList>
            <person name="Wu F."/>
            <person name="Speth D.R."/>
            <person name="Philosof A."/>
            <person name="Cremiere A."/>
            <person name="Narayanan A."/>
            <person name="Barco R.A."/>
            <person name="Connon S.A."/>
            <person name="Amend J.P."/>
            <person name="Antoshechkin I.A."/>
            <person name="Orphan V.J."/>
        </authorList>
    </citation>
    <scope>NUCLEOTIDE SEQUENCE</scope>
    <source>
        <strain evidence="5">PM71</strain>
    </source>
</reference>
<protein>
    <submittedName>
        <fullName evidence="5">Translation initiation factor IF-2 subunit alpha</fullName>
    </submittedName>
</protein>
<dbReference type="InterPro" id="IPR003029">
    <property type="entry name" value="S1_domain"/>
</dbReference>
<evidence type="ECO:0000256" key="3">
    <source>
        <dbReference type="ARBA" id="ARBA00022917"/>
    </source>
</evidence>
<dbReference type="InterPro" id="IPR044126">
    <property type="entry name" value="S1_IF2_alpha"/>
</dbReference>
<evidence type="ECO:0000313" key="5">
    <source>
        <dbReference type="EMBL" id="UJG39801.1"/>
    </source>
</evidence>
<name>A0A9Y1BJ41_9ARCH</name>
<sequence length="268" mass="30659">MSRRNLPEPGDLVLGTITKIESHGCYIKLDEYEDLIAYCHISELSSTWVRNIRNVVREGKKVVGRVQRVTGTQIDVSLKRVSDSLRRSKIEDWKHYKTALAFLEIASKKKKVDFETARNEVEDPCSDYYETFYQAFEEALFKNEQAFTDAGVSEDWAKILTEIAHKNLIIPIKTIQKDIELLCWESNGIEVIKGALLSALKAREDFKDVEKSELSLDIFTVGAPHYRLVIKARDVKVGEELLTRVVERIEQFLEGHEASFTISDVSSD</sequence>
<organism evidence="5">
    <name type="scientific">Candidatus Heimdallarchaeum aukensis</name>
    <dbReference type="NCBI Taxonomy" id="2876573"/>
    <lineage>
        <taxon>Archaea</taxon>
        <taxon>Promethearchaeati</taxon>
        <taxon>Candidatus Heimdallarchaeota</taxon>
        <taxon>Candidatus Heimdallarchaeia (ex Rinke et al. 2021) (nom. nud.)</taxon>
        <taxon>Candidatus Heimdallarchaeales</taxon>
        <taxon>Candidatus Heimdallarchaeaceae</taxon>
        <taxon>Candidatus Heimdallarchaeum</taxon>
    </lineage>
</organism>
<dbReference type="GO" id="GO:0003743">
    <property type="term" value="F:translation initiation factor activity"/>
    <property type="evidence" value="ECO:0007669"/>
    <property type="project" value="UniProtKB-KW"/>
</dbReference>
<dbReference type="SMART" id="SM00316">
    <property type="entry name" value="S1"/>
    <property type="match status" value="1"/>
</dbReference>
<evidence type="ECO:0000256" key="1">
    <source>
        <dbReference type="ARBA" id="ARBA00007223"/>
    </source>
</evidence>
<dbReference type="InterPro" id="IPR012340">
    <property type="entry name" value="NA-bd_OB-fold"/>
</dbReference>
<dbReference type="GO" id="GO:0003723">
    <property type="term" value="F:RNA binding"/>
    <property type="evidence" value="ECO:0007669"/>
    <property type="project" value="InterPro"/>
</dbReference>
<dbReference type="PROSITE" id="PS50126">
    <property type="entry name" value="S1"/>
    <property type="match status" value="1"/>
</dbReference>
<dbReference type="AlphaFoldDB" id="A0A9Y1BJ41"/>
<keyword evidence="3" id="KW-0648">Protein biosynthesis</keyword>
<dbReference type="PANTHER" id="PTHR10602:SF0">
    <property type="entry name" value="EUKARYOTIC TRANSLATION INITIATION FACTOR 2 SUBUNIT 1"/>
    <property type="match status" value="1"/>
</dbReference>
<proteinExistence type="inferred from homology"/>
<comment type="similarity">
    <text evidence="1">Belongs to the eIF-2-alpha family.</text>
</comment>
<accession>A0A9Y1BJ41</accession>